<dbReference type="WBParaSite" id="PSAMB.scaffold2191size24718.g16735.t1">
    <property type="protein sequence ID" value="PSAMB.scaffold2191size24718.g16735.t1"/>
    <property type="gene ID" value="PSAMB.scaffold2191size24718.g16735"/>
</dbReference>
<protein>
    <submittedName>
        <fullName evidence="2">Uncharacterized protein</fullName>
    </submittedName>
</protein>
<name>A0A914VLF3_9BILA</name>
<evidence type="ECO:0000313" key="2">
    <source>
        <dbReference type="WBParaSite" id="PSAMB.scaffold2191size24718.g16735.t1"/>
    </source>
</evidence>
<keyword evidence="1" id="KW-1185">Reference proteome</keyword>
<proteinExistence type="predicted"/>
<dbReference type="Proteomes" id="UP000887566">
    <property type="component" value="Unplaced"/>
</dbReference>
<dbReference type="AlphaFoldDB" id="A0A914VLF3"/>
<sequence>MGVASKKVTICFWQTRSGQCKCTLEYDGGFNSVFNINNSSLFHHGLMFLYLSSFVTSAQPLVPMWRTFGMMHTFAGKAADSDKFGLTSFKDAWTAFTDLLEVDADKLMVCNKPGCGKFPDTVILDGHALSLRQQLVDQALKDQTPSHRPDAPVLEGSRHEDRVLIRSLDPWQANHRRSLEHLQETLPVLTSALAKVRRWEGAFPQEVRLLIVNMLRIYNTTVETSLQPSNAYTNLSSALDKMACFPQWLVFRGLERYKRHGNEKELDAMDLCTKLCKGHPVLSSSIVVDLCPHGVCYGFSIMDRTAADSIYTV</sequence>
<organism evidence="1 2">
    <name type="scientific">Plectus sambesii</name>
    <dbReference type="NCBI Taxonomy" id="2011161"/>
    <lineage>
        <taxon>Eukaryota</taxon>
        <taxon>Metazoa</taxon>
        <taxon>Ecdysozoa</taxon>
        <taxon>Nematoda</taxon>
        <taxon>Chromadorea</taxon>
        <taxon>Plectida</taxon>
        <taxon>Plectina</taxon>
        <taxon>Plectoidea</taxon>
        <taxon>Plectidae</taxon>
        <taxon>Plectus</taxon>
    </lineage>
</organism>
<evidence type="ECO:0000313" key="1">
    <source>
        <dbReference type="Proteomes" id="UP000887566"/>
    </source>
</evidence>
<reference evidence="2" key="1">
    <citation type="submission" date="2022-11" db="UniProtKB">
        <authorList>
            <consortium name="WormBaseParasite"/>
        </authorList>
    </citation>
    <scope>IDENTIFICATION</scope>
</reference>
<accession>A0A914VLF3</accession>